<reference evidence="5" key="1">
    <citation type="submission" date="2025-08" db="UniProtKB">
        <authorList>
            <consortium name="Ensembl"/>
        </authorList>
    </citation>
    <scope>IDENTIFICATION</scope>
</reference>
<feature type="compositionally biased region" description="Basic residues" evidence="3">
    <location>
        <begin position="425"/>
        <end position="434"/>
    </location>
</feature>
<feature type="region of interest" description="Disordered" evidence="3">
    <location>
        <begin position="661"/>
        <end position="811"/>
    </location>
</feature>
<feature type="compositionally biased region" description="Low complexity" evidence="3">
    <location>
        <begin position="721"/>
        <end position="786"/>
    </location>
</feature>
<sequence>MAGDFQGFALEKAELLSSRLKEVLSSGQGFVRAQFGVDLGLEPELYPTWVILSTAAVGLLLLLGLSWAAVCGGALVGKKRGSPVIHGSCEPEKANVAKTAKPEEQKKRNKKKTLEKKNQSNGQPVAVPQEEVKVTEAVSKQAPQIKTEKVHEVQAPVQVKKNKKKTKTDVKPVPHVSTNDGKEPDDGAWETKVSNREKKQQRRKDKGSEDSGSPGGVEAPKTNVEAHVATAPTKTRKNRGNHESLHARATGKGDAASGAVSTSWKEEPSVNGGGLTDISMKIPGKMGLMEGTKWSTSTHYRAPPKRQSWAQEPQAVWGGIDGRIKTDLNPVSLSMLGRNTRDPISNSMEMQLASHADVDDEWSGFNGMAAVDPSSDWNAPAEHWGNYEEPLVLVTPAPPQKAQPVPNKLSEDEKDTEDPSSGASKSKKKRKKKKKAEEETATEAQPVSSAPQELPVLASKKQNPSISSSQKKSEQIAEPPKPTQKKKLINAVVLLILLSALNDPIQYRYHLTSSELGTDIDVMDDANICIATAISLLMILICGMATYGAYKQHAAWIIPFFCYQIFDFALNTLVAISVVVYPNTVQDYLQQLPGTFPYKEDIMSTNNMCLVFAVLLFIGCILSFKAYLIGCVWNCYRYVSGRGTTEVLVYVTTNDTTDRMGCSTSAQTSAVDTTRPSAKPEESNGASTTGAANENGKVAEDSETIPDQTPAEGGDAKPAEEPAAAAAAADSTAAAPPAGEEPQPAAASPPAEAAAPAEAEAAPAEAEAAPAEAPAADSSAEPAAEAPEQEKAEATATDSEPKPEETPAPSE</sequence>
<dbReference type="InterPro" id="IPR052305">
    <property type="entry name" value="TransReg_TumorExp"/>
</dbReference>
<feature type="transmembrane region" description="Helical" evidence="4">
    <location>
        <begin position="488"/>
        <end position="505"/>
    </location>
</feature>
<keyword evidence="6" id="KW-1185">Reference proteome</keyword>
<feature type="transmembrane region" description="Helical" evidence="4">
    <location>
        <begin position="602"/>
        <end position="624"/>
    </location>
</feature>
<dbReference type="GO" id="GO:0043066">
    <property type="term" value="P:negative regulation of apoptotic process"/>
    <property type="evidence" value="ECO:0007669"/>
    <property type="project" value="InterPro"/>
</dbReference>
<name>A0A8C4HU69_DICLA</name>
<comment type="subcellular location">
    <subcellularLocation>
        <location evidence="1">Nucleus</location>
    </subcellularLocation>
</comment>
<evidence type="ECO:0000256" key="2">
    <source>
        <dbReference type="ARBA" id="ARBA00023242"/>
    </source>
</evidence>
<dbReference type="PANTHER" id="PTHR23251">
    <property type="entry name" value="LYSINE-RICH CEACAM1 CO-ISOLATED PROTEIN LYRIC PROTEIN"/>
    <property type="match status" value="1"/>
</dbReference>
<dbReference type="PANTHER" id="PTHR23251:SF0">
    <property type="entry name" value="PROTEIN LYRIC"/>
    <property type="match status" value="1"/>
</dbReference>
<dbReference type="Ensembl" id="ENSDLAT00005049999.2">
    <property type="protein sequence ID" value="ENSDLAP00005046868.2"/>
    <property type="gene ID" value="ENSDLAG00005020709.2"/>
</dbReference>
<feature type="compositionally biased region" description="Low complexity" evidence="3">
    <location>
        <begin position="459"/>
        <end position="470"/>
    </location>
</feature>
<dbReference type="InterPro" id="IPR031402">
    <property type="entry name" value="LYRIC"/>
</dbReference>
<dbReference type="GO" id="GO:0045766">
    <property type="term" value="P:positive regulation of angiogenesis"/>
    <property type="evidence" value="ECO:0007669"/>
    <property type="project" value="InterPro"/>
</dbReference>
<dbReference type="GO" id="GO:0003712">
    <property type="term" value="F:transcription coregulator activity"/>
    <property type="evidence" value="ECO:0007669"/>
    <property type="project" value="TreeGrafter"/>
</dbReference>
<dbReference type="GeneTree" id="ENSGT00940000154181"/>
<dbReference type="Proteomes" id="UP000694389">
    <property type="component" value="Unassembled WGS sequence"/>
</dbReference>
<reference evidence="5" key="2">
    <citation type="submission" date="2025-09" db="UniProtKB">
        <authorList>
            <consortium name="Ensembl"/>
        </authorList>
    </citation>
    <scope>IDENTIFICATION</scope>
</reference>
<dbReference type="GO" id="GO:0043123">
    <property type="term" value="P:positive regulation of canonical NF-kappaB signal transduction"/>
    <property type="evidence" value="ECO:0007669"/>
    <property type="project" value="InterPro"/>
</dbReference>
<keyword evidence="4" id="KW-0812">Transmembrane</keyword>
<dbReference type="AlphaFoldDB" id="A0A8C4HU69"/>
<dbReference type="GO" id="GO:0005634">
    <property type="term" value="C:nucleus"/>
    <property type="evidence" value="ECO:0007669"/>
    <property type="project" value="UniProtKB-SubCell"/>
</dbReference>
<feature type="compositionally biased region" description="Basic and acidic residues" evidence="3">
    <location>
        <begin position="788"/>
        <end position="805"/>
    </location>
</feature>
<organism evidence="5 6">
    <name type="scientific">Dicentrarchus labrax</name>
    <name type="common">European seabass</name>
    <name type="synonym">Morone labrax</name>
    <dbReference type="NCBI Taxonomy" id="13489"/>
    <lineage>
        <taxon>Eukaryota</taxon>
        <taxon>Metazoa</taxon>
        <taxon>Chordata</taxon>
        <taxon>Craniata</taxon>
        <taxon>Vertebrata</taxon>
        <taxon>Euteleostomi</taxon>
        <taxon>Actinopterygii</taxon>
        <taxon>Neopterygii</taxon>
        <taxon>Teleostei</taxon>
        <taxon>Neoteleostei</taxon>
        <taxon>Acanthomorphata</taxon>
        <taxon>Eupercaria</taxon>
        <taxon>Moronidae</taxon>
        <taxon>Dicentrarchus</taxon>
    </lineage>
</organism>
<feature type="transmembrane region" description="Helical" evidence="4">
    <location>
        <begin position="525"/>
        <end position="548"/>
    </location>
</feature>
<evidence type="ECO:0000256" key="3">
    <source>
        <dbReference type="SAM" id="MobiDB-lite"/>
    </source>
</evidence>
<keyword evidence="4" id="KW-1133">Transmembrane helix</keyword>
<feature type="transmembrane region" description="Helical" evidence="4">
    <location>
        <begin position="560"/>
        <end position="582"/>
    </location>
</feature>
<feature type="transmembrane region" description="Helical" evidence="4">
    <location>
        <begin position="49"/>
        <end position="76"/>
    </location>
</feature>
<keyword evidence="2" id="KW-0539">Nucleus</keyword>
<evidence type="ECO:0000313" key="5">
    <source>
        <dbReference type="Ensembl" id="ENSDLAP00005046868.2"/>
    </source>
</evidence>
<protein>
    <submittedName>
        <fullName evidence="5">Metadherin a</fullName>
    </submittedName>
</protein>
<dbReference type="GO" id="GO:0006357">
    <property type="term" value="P:regulation of transcription by RNA polymerase II"/>
    <property type="evidence" value="ECO:0007669"/>
    <property type="project" value="TreeGrafter"/>
</dbReference>
<feature type="compositionally biased region" description="Basic and acidic residues" evidence="3">
    <location>
        <begin position="89"/>
        <end position="106"/>
    </location>
</feature>
<evidence type="ECO:0000256" key="1">
    <source>
        <dbReference type="ARBA" id="ARBA00004123"/>
    </source>
</evidence>
<proteinExistence type="predicted"/>
<accession>A0A8C4HU69</accession>
<feature type="compositionally biased region" description="Polar residues" evidence="3">
    <location>
        <begin position="662"/>
        <end position="676"/>
    </location>
</feature>
<dbReference type="Pfam" id="PF15686">
    <property type="entry name" value="LYRIC"/>
    <property type="match status" value="1"/>
</dbReference>
<evidence type="ECO:0000313" key="6">
    <source>
        <dbReference type="Proteomes" id="UP000694389"/>
    </source>
</evidence>
<feature type="region of interest" description="Disordered" evidence="3">
    <location>
        <begin position="397"/>
        <end position="482"/>
    </location>
</feature>
<evidence type="ECO:0000256" key="4">
    <source>
        <dbReference type="SAM" id="Phobius"/>
    </source>
</evidence>
<feature type="region of interest" description="Disordered" evidence="3">
    <location>
        <begin position="80"/>
        <end position="278"/>
    </location>
</feature>
<keyword evidence="4" id="KW-0472">Membrane</keyword>